<proteinExistence type="predicted"/>
<dbReference type="AlphaFoldDB" id="A0A4Z2F3H5"/>
<keyword evidence="2" id="KW-1185">Reference proteome</keyword>
<sequence>MLVYLKPTLRPRISSDETFCGPLPRDPVTPQAHDPLAVWAPPREGQRSPGDRGVCGHESSINANCLEARHRLPMMS</sequence>
<accession>A0A4Z2F3H5</accession>
<evidence type="ECO:0000313" key="1">
    <source>
        <dbReference type="EMBL" id="TNN35697.1"/>
    </source>
</evidence>
<dbReference type="EMBL" id="SRLO01001723">
    <property type="protein sequence ID" value="TNN35697.1"/>
    <property type="molecule type" value="Genomic_DNA"/>
</dbReference>
<reference evidence="1 2" key="1">
    <citation type="submission" date="2019-03" db="EMBL/GenBank/DDBJ databases">
        <title>First draft genome of Liparis tanakae, snailfish: a comprehensive survey of snailfish specific genes.</title>
        <authorList>
            <person name="Kim W."/>
            <person name="Song I."/>
            <person name="Jeong J.-H."/>
            <person name="Kim D."/>
            <person name="Kim S."/>
            <person name="Ryu S."/>
            <person name="Song J.Y."/>
            <person name="Lee S.K."/>
        </authorList>
    </citation>
    <scope>NUCLEOTIDE SEQUENCE [LARGE SCALE GENOMIC DNA]</scope>
    <source>
        <tissue evidence="1">Muscle</tissue>
    </source>
</reference>
<dbReference type="Proteomes" id="UP000314294">
    <property type="component" value="Unassembled WGS sequence"/>
</dbReference>
<name>A0A4Z2F3H5_9TELE</name>
<protein>
    <submittedName>
        <fullName evidence="1">Uncharacterized protein</fullName>
    </submittedName>
</protein>
<comment type="caution">
    <text evidence="1">The sequence shown here is derived from an EMBL/GenBank/DDBJ whole genome shotgun (WGS) entry which is preliminary data.</text>
</comment>
<evidence type="ECO:0000313" key="2">
    <source>
        <dbReference type="Proteomes" id="UP000314294"/>
    </source>
</evidence>
<gene>
    <name evidence="1" type="ORF">EYF80_054135</name>
</gene>
<organism evidence="1 2">
    <name type="scientific">Liparis tanakae</name>
    <name type="common">Tanaka's snailfish</name>
    <dbReference type="NCBI Taxonomy" id="230148"/>
    <lineage>
        <taxon>Eukaryota</taxon>
        <taxon>Metazoa</taxon>
        <taxon>Chordata</taxon>
        <taxon>Craniata</taxon>
        <taxon>Vertebrata</taxon>
        <taxon>Euteleostomi</taxon>
        <taxon>Actinopterygii</taxon>
        <taxon>Neopterygii</taxon>
        <taxon>Teleostei</taxon>
        <taxon>Neoteleostei</taxon>
        <taxon>Acanthomorphata</taxon>
        <taxon>Eupercaria</taxon>
        <taxon>Perciformes</taxon>
        <taxon>Cottioidei</taxon>
        <taxon>Cottales</taxon>
        <taxon>Liparidae</taxon>
        <taxon>Liparis</taxon>
    </lineage>
</organism>